<evidence type="ECO:0000259" key="1">
    <source>
        <dbReference type="Pfam" id="PF10686"/>
    </source>
</evidence>
<gene>
    <name evidence="2" type="ORF">GGR14_000051</name>
</gene>
<dbReference type="SUPFAM" id="SSF102405">
    <property type="entry name" value="MCP/YpsA-like"/>
    <property type="match status" value="1"/>
</dbReference>
<protein>
    <recommendedName>
        <fullName evidence="1">YspA cpYpsA-related SLOG domain-containing protein</fullName>
    </recommendedName>
</protein>
<comment type="caution">
    <text evidence="2">The sequence shown here is derived from an EMBL/GenBank/DDBJ whole genome shotgun (WGS) entry which is preliminary data.</text>
</comment>
<proteinExistence type="predicted"/>
<evidence type="ECO:0000313" key="2">
    <source>
        <dbReference type="EMBL" id="MBB4024290.1"/>
    </source>
</evidence>
<reference evidence="2 3" key="1">
    <citation type="submission" date="2020-08" db="EMBL/GenBank/DDBJ databases">
        <title>Genomic Encyclopedia of Type Strains, Phase IV (KMG-IV): sequencing the most valuable type-strain genomes for metagenomic binning, comparative biology and taxonomic classification.</title>
        <authorList>
            <person name="Goeker M."/>
        </authorList>
    </citation>
    <scope>NUCLEOTIDE SEQUENCE [LARGE SCALE GENOMIC DNA]</scope>
    <source>
        <strain evidence="2 3">DSM 105721</strain>
    </source>
</reference>
<dbReference type="Proteomes" id="UP000546007">
    <property type="component" value="Unassembled WGS sequence"/>
</dbReference>
<dbReference type="OrthoDB" id="572639at2"/>
<dbReference type="RefSeq" id="WP_151411673.1">
    <property type="nucleotide sequence ID" value="NZ_AP028155.1"/>
</dbReference>
<feature type="domain" description="YspA cpYpsA-related SLOG" evidence="1">
    <location>
        <begin position="36"/>
        <end position="105"/>
    </location>
</feature>
<dbReference type="EMBL" id="JACIES010000001">
    <property type="protein sequence ID" value="MBB4024290.1"/>
    <property type="molecule type" value="Genomic_DNA"/>
</dbReference>
<organism evidence="2 3">
    <name type="scientific">Butyricimonas faecihominis</name>
    <dbReference type="NCBI Taxonomy" id="1472416"/>
    <lineage>
        <taxon>Bacteria</taxon>
        <taxon>Pseudomonadati</taxon>
        <taxon>Bacteroidota</taxon>
        <taxon>Bacteroidia</taxon>
        <taxon>Bacteroidales</taxon>
        <taxon>Odoribacteraceae</taxon>
        <taxon>Butyricimonas</taxon>
    </lineage>
</organism>
<dbReference type="GeneID" id="93100510"/>
<accession>A0A7W6MX05</accession>
<name>A0A7W6MX05_9BACT</name>
<keyword evidence="3" id="KW-1185">Reference proteome</keyword>
<dbReference type="AlphaFoldDB" id="A0A7W6MX05"/>
<sequence>MQNKIVQITKINPEESKAIEEMMKYLIKSSNRNAYKVIVAGGRDFDDYEYMSAKLNELFWLSDIFDEYPIKIISGMAKGADTLAIRYADEYELTKILFPANWKSHPRMAGILRNEDMLSIATHLVAFWDGMSHGTKHMIEIAREKRIPVWVFQYKKTNKYNCIK</sequence>
<evidence type="ECO:0000313" key="3">
    <source>
        <dbReference type="Proteomes" id="UP000546007"/>
    </source>
</evidence>
<dbReference type="InterPro" id="IPR019627">
    <property type="entry name" value="YAcAr"/>
</dbReference>
<dbReference type="Pfam" id="PF10686">
    <property type="entry name" value="YAcAr"/>
    <property type="match status" value="1"/>
</dbReference>